<reference evidence="3 4" key="1">
    <citation type="submission" date="2020-03" db="EMBL/GenBank/DDBJ databases">
        <title>Soil Listeria distribution.</title>
        <authorList>
            <person name="Liao J."/>
            <person name="Wiedmann M."/>
        </authorList>
    </citation>
    <scope>NUCLEOTIDE SEQUENCE [LARGE SCALE GENOMIC DNA]</scope>
    <source>
        <strain evidence="3 4">FSL L7-1699</strain>
    </source>
</reference>
<dbReference type="PANTHER" id="PTHR36984:SF3">
    <property type="entry name" value="CRISPR-ASSOCIATED ENDORIBONUCLEASE CAS6"/>
    <property type="match status" value="1"/>
</dbReference>
<name>A0ABR6SPC3_9LIST</name>
<evidence type="ECO:0000259" key="2">
    <source>
        <dbReference type="Pfam" id="PF01881"/>
    </source>
</evidence>
<dbReference type="Gene3D" id="3.30.70.1900">
    <property type="match status" value="1"/>
</dbReference>
<dbReference type="Pfam" id="PF01881">
    <property type="entry name" value="Cas_Cas6_C"/>
    <property type="match status" value="1"/>
</dbReference>
<dbReference type="InterPro" id="IPR045747">
    <property type="entry name" value="CRISPR-assoc_prot_Cas6_N_sf"/>
</dbReference>
<proteinExistence type="predicted"/>
<feature type="domain" description="CRISPR associated protein Cas6 C-terminal" evidence="2">
    <location>
        <begin position="118"/>
        <end position="239"/>
    </location>
</feature>
<dbReference type="EMBL" id="JAARPH010000004">
    <property type="protein sequence ID" value="MBC1376115.1"/>
    <property type="molecule type" value="Genomic_DNA"/>
</dbReference>
<dbReference type="PANTHER" id="PTHR36984">
    <property type="entry name" value="CRISPR-ASSOCIATED ENDORIBONUCLEASE CAS6 1"/>
    <property type="match status" value="1"/>
</dbReference>
<evidence type="ECO:0000313" key="4">
    <source>
        <dbReference type="Proteomes" id="UP000518829"/>
    </source>
</evidence>
<dbReference type="InterPro" id="IPR049435">
    <property type="entry name" value="Cas_Cas6_C"/>
</dbReference>
<protein>
    <submittedName>
        <fullName evidence="3">CRISPR-associated endoribonuclease Cas6</fullName>
    </submittedName>
</protein>
<dbReference type="Gene3D" id="3.30.70.1890">
    <property type="match status" value="1"/>
</dbReference>
<comment type="caution">
    <text evidence="3">The sequence shown here is derived from an EMBL/GenBank/DDBJ whole genome shotgun (WGS) entry which is preliminary data.</text>
</comment>
<evidence type="ECO:0000256" key="1">
    <source>
        <dbReference type="ARBA" id="ARBA00023118"/>
    </source>
</evidence>
<dbReference type="Proteomes" id="UP000518829">
    <property type="component" value="Unassembled WGS sequence"/>
</dbReference>
<dbReference type="NCBIfam" id="TIGR01877">
    <property type="entry name" value="cas_cas6"/>
    <property type="match status" value="1"/>
</dbReference>
<organism evidence="3 4">
    <name type="scientific">Listeria farberi</name>
    <dbReference type="NCBI Taxonomy" id="2713500"/>
    <lineage>
        <taxon>Bacteria</taxon>
        <taxon>Bacillati</taxon>
        <taxon>Bacillota</taxon>
        <taxon>Bacilli</taxon>
        <taxon>Bacillales</taxon>
        <taxon>Listeriaceae</taxon>
        <taxon>Listeria</taxon>
    </lineage>
</organism>
<keyword evidence="1" id="KW-0051">Antiviral defense</keyword>
<gene>
    <name evidence="3" type="primary">cas6</name>
    <name evidence="3" type="ORF">HB839_11310</name>
</gene>
<dbReference type="CDD" id="cd21140">
    <property type="entry name" value="Cas6_I-like"/>
    <property type="match status" value="1"/>
</dbReference>
<evidence type="ECO:0000313" key="3">
    <source>
        <dbReference type="EMBL" id="MBC1376115.1"/>
    </source>
</evidence>
<keyword evidence="4" id="KW-1185">Reference proteome</keyword>
<accession>A0ABR6SPC3</accession>
<dbReference type="RefSeq" id="WP_185318023.1">
    <property type="nucleotide sequence ID" value="NZ_JAARPH010000004.1"/>
</dbReference>
<dbReference type="InterPro" id="IPR010156">
    <property type="entry name" value="CRISPR-assoc_prot_Cas6"/>
</dbReference>
<sequence>MRIKILCHLSNEEFPLDYRRKIMMIIKKGMKREYPIFFANLYEQNMQKDFTFSVYFNQPTFEGDLIKVRDKTCIINFSTGEAELAIVFFNVFTILKNENIKISEDVELKIHSVEVVPTRKIENNIIKFKTLSPIIIRDHNRSTQKDWFYTLEDEEALMILKRNMIAKLTKINYGESIEKEIENMQIKALRFKKTVVRYYKMQIAASLGEFEIKASPRLLNVFIQNGLGTMTGSGFGMIEQL</sequence>